<dbReference type="GO" id="GO:0017057">
    <property type="term" value="F:6-phosphogluconolactonase activity"/>
    <property type="evidence" value="ECO:0007669"/>
    <property type="project" value="TreeGrafter"/>
</dbReference>
<dbReference type="InterPro" id="IPR015943">
    <property type="entry name" value="WD40/YVTN_repeat-like_dom_sf"/>
</dbReference>
<evidence type="ECO:0000313" key="3">
    <source>
        <dbReference type="Proteomes" id="UP000005753"/>
    </source>
</evidence>
<dbReference type="InterPro" id="IPR050282">
    <property type="entry name" value="Cycloisomerase_2"/>
</dbReference>
<dbReference type="Gene3D" id="2.130.10.10">
    <property type="entry name" value="YVTN repeat-like/Quinoprotein amine dehydrogenase"/>
    <property type="match status" value="1"/>
</dbReference>
<dbReference type="SUPFAM" id="SSF51004">
    <property type="entry name" value="C-terminal (heme d1) domain of cytochrome cd1-nitrite reductase"/>
    <property type="match status" value="1"/>
</dbReference>
<dbReference type="HOGENOM" id="CLU_038716_3_0_9"/>
<accession>I5AT32</accession>
<dbReference type="AlphaFoldDB" id="I5AT32"/>
<dbReference type="PANTHER" id="PTHR30344">
    <property type="entry name" value="6-PHOSPHOGLUCONOLACTONASE-RELATED"/>
    <property type="match status" value="1"/>
</dbReference>
<dbReference type="Proteomes" id="UP000005753">
    <property type="component" value="Chromosome"/>
</dbReference>
<dbReference type="InterPro" id="IPR019405">
    <property type="entry name" value="Lactonase_7-beta_prop"/>
</dbReference>
<dbReference type="GO" id="GO:0005829">
    <property type="term" value="C:cytosol"/>
    <property type="evidence" value="ECO:0007669"/>
    <property type="project" value="TreeGrafter"/>
</dbReference>
<evidence type="ECO:0000256" key="1">
    <source>
        <dbReference type="ARBA" id="ARBA00005564"/>
    </source>
</evidence>
<dbReference type="STRING" id="633697.EubceDRAFT1_1138"/>
<proteinExistence type="inferred from homology"/>
<dbReference type="eggNOG" id="COG2706">
    <property type="taxonomic scope" value="Bacteria"/>
</dbReference>
<dbReference type="InterPro" id="IPR011048">
    <property type="entry name" value="Haem_d1_sf"/>
</dbReference>
<dbReference type="OrthoDB" id="9790815at2"/>
<sequence length="362" mass="40177">MEKNKEKYVAYVGTYTHGSSIGIHLFDVDVEEGTLTERKVVPVNNSSWICRSVNGRYLYSTADEGVAVFQVKEDGDLELINKTGIDGMRGCYVSVDKEGKYLFVAGYHDGKVTLVETHPDGSLGEVKDGVFHKGLGSVAERNFRPHVSCVKMTPDNKYLCAVDNGIDQVKIYSVENDKLRLADIIRCERESGPRSIRFSKDGKYAYILFELDNKVEVYSYKDNGDDPEFERLQSVSTTSDNVDQLHDAASGLTSTPDGRYVFTSTAGDDTVAMYEVDPETGLLTKQFALPISGAYPKDIAMFPDGKHIACVNHESGTITTFAIDYEKKLLIQKGKPIKVDTPNCILITKEGVENWNESDARV</sequence>
<name>I5AT32_EUBC6</name>
<dbReference type="PANTHER" id="PTHR30344:SF1">
    <property type="entry name" value="6-PHOSPHOGLUCONOLACTONASE"/>
    <property type="match status" value="1"/>
</dbReference>
<organism evidence="2 3">
    <name type="scientific">Eubacterium cellulosolvens (strain ATCC 43171 / JCM 9499 / 6)</name>
    <name type="common">Cillobacterium cellulosolvens</name>
    <dbReference type="NCBI Taxonomy" id="633697"/>
    <lineage>
        <taxon>Bacteria</taxon>
        <taxon>Bacillati</taxon>
        <taxon>Bacillota</taxon>
        <taxon>Clostridia</taxon>
        <taxon>Eubacteriales</taxon>
        <taxon>Eubacteriaceae</taxon>
        <taxon>Eubacterium</taxon>
    </lineage>
</organism>
<keyword evidence="3" id="KW-1185">Reference proteome</keyword>
<reference evidence="2 3" key="2">
    <citation type="submission" date="2012-02" db="EMBL/GenBank/DDBJ databases">
        <title>Improved High-Quality Draft sequence of Eubacterium cellulosolvens 6.</title>
        <authorList>
            <consortium name="US DOE Joint Genome Institute"/>
            <person name="Lucas S."/>
            <person name="Han J."/>
            <person name="Lapidus A."/>
            <person name="Cheng J.-F."/>
            <person name="Goodwin L."/>
            <person name="Pitluck S."/>
            <person name="Peters L."/>
            <person name="Mikhailova N."/>
            <person name="Gu W."/>
            <person name="Detter J.C."/>
            <person name="Han C."/>
            <person name="Tapia R."/>
            <person name="Land M."/>
            <person name="Hauser L."/>
            <person name="Kyrpides N."/>
            <person name="Ivanova N."/>
            <person name="Pagani I."/>
            <person name="Johnson E."/>
            <person name="Mukhopadhyay B."/>
            <person name="Anderson I."/>
            <person name="Woyke T."/>
        </authorList>
    </citation>
    <scope>NUCLEOTIDE SEQUENCE [LARGE SCALE GENOMIC DNA]</scope>
    <source>
        <strain evidence="2 3">6</strain>
    </source>
</reference>
<comment type="similarity">
    <text evidence="1">Belongs to the cycloisomerase 2 family.</text>
</comment>
<protein>
    <submittedName>
        <fullName evidence="2">3-carboxymuconate cyclase</fullName>
    </submittedName>
</protein>
<reference evidence="2 3" key="1">
    <citation type="submission" date="2010-08" db="EMBL/GenBank/DDBJ databases">
        <authorList>
            <consortium name="US DOE Joint Genome Institute (JGI-PGF)"/>
            <person name="Lucas S."/>
            <person name="Copeland A."/>
            <person name="Lapidus A."/>
            <person name="Cheng J.-F."/>
            <person name="Bruce D."/>
            <person name="Goodwin L."/>
            <person name="Pitluck S."/>
            <person name="Land M.L."/>
            <person name="Hauser L."/>
            <person name="Chang Y.-J."/>
            <person name="Anderson I.J."/>
            <person name="Johnson E."/>
            <person name="Mulhopadhyay B."/>
            <person name="Kyrpides N."/>
            <person name="Woyke T.J."/>
        </authorList>
    </citation>
    <scope>NUCLEOTIDE SEQUENCE [LARGE SCALE GENOMIC DNA]</scope>
    <source>
        <strain evidence="2 3">6</strain>
    </source>
</reference>
<dbReference type="Pfam" id="PF10282">
    <property type="entry name" value="Lactonase"/>
    <property type="match status" value="1"/>
</dbReference>
<dbReference type="EMBL" id="CM001487">
    <property type="protein sequence ID" value="EIM56955.1"/>
    <property type="molecule type" value="Genomic_DNA"/>
</dbReference>
<evidence type="ECO:0000313" key="2">
    <source>
        <dbReference type="EMBL" id="EIM56955.1"/>
    </source>
</evidence>
<gene>
    <name evidence="2" type="ORF">EubceDRAFT1_1138</name>
</gene>